<name>A0A326S3T7_9BACT</name>
<dbReference type="OrthoDB" id="824137at2"/>
<gene>
    <name evidence="1" type="ORF">CLV31_101455</name>
</gene>
<sequence length="181" mass="20609">MWCILLILISGCIRIEEDPYNRCPSAIEADAIGIKQVFFSPYRSQAYSLSTDTVSFKDFRFNFELDVKKKENALSQVPQTYAYSLVCEEKYRIQNISNLTVILTAPFAGLPVGTDIAYALRTSDGKRISELRNFEEVSVYFGSSLTLNPEPYSQLKTRIFVFFRNGTQAFLDSTSPYLKTN</sequence>
<keyword evidence="2" id="KW-1185">Reference proteome</keyword>
<protein>
    <submittedName>
        <fullName evidence="1">Uncharacterized protein</fullName>
    </submittedName>
</protein>
<organism evidence="1 2">
    <name type="scientific">Algoriphagus aquaeductus</name>
    <dbReference type="NCBI Taxonomy" id="475299"/>
    <lineage>
        <taxon>Bacteria</taxon>
        <taxon>Pseudomonadati</taxon>
        <taxon>Bacteroidota</taxon>
        <taxon>Cytophagia</taxon>
        <taxon>Cytophagales</taxon>
        <taxon>Cyclobacteriaceae</taxon>
        <taxon>Algoriphagus</taxon>
    </lineage>
</organism>
<dbReference type="EMBL" id="QKTX01000001">
    <property type="protein sequence ID" value="PZV87578.1"/>
    <property type="molecule type" value="Genomic_DNA"/>
</dbReference>
<accession>A0A326S3T7</accession>
<dbReference type="Proteomes" id="UP000248917">
    <property type="component" value="Unassembled WGS sequence"/>
</dbReference>
<dbReference type="AlphaFoldDB" id="A0A326S3T7"/>
<reference evidence="1 2" key="1">
    <citation type="submission" date="2018-06" db="EMBL/GenBank/DDBJ databases">
        <title>Genomic Encyclopedia of Archaeal and Bacterial Type Strains, Phase II (KMG-II): from individual species to whole genera.</title>
        <authorList>
            <person name="Goeker M."/>
        </authorList>
    </citation>
    <scope>NUCLEOTIDE SEQUENCE [LARGE SCALE GENOMIC DNA]</scope>
    <source>
        <strain evidence="1 2">T4</strain>
    </source>
</reference>
<evidence type="ECO:0000313" key="1">
    <source>
        <dbReference type="EMBL" id="PZV87578.1"/>
    </source>
</evidence>
<dbReference type="RefSeq" id="WP_111391243.1">
    <property type="nucleotide sequence ID" value="NZ_JBKBOX010000002.1"/>
</dbReference>
<proteinExistence type="predicted"/>
<evidence type="ECO:0000313" key="2">
    <source>
        <dbReference type="Proteomes" id="UP000248917"/>
    </source>
</evidence>
<comment type="caution">
    <text evidence="1">The sequence shown here is derived from an EMBL/GenBank/DDBJ whole genome shotgun (WGS) entry which is preliminary data.</text>
</comment>